<gene>
    <name evidence="1" type="ORF">Pmar_PMAR004388</name>
</gene>
<keyword evidence="2" id="KW-1185">Reference proteome</keyword>
<evidence type="ECO:0000313" key="2">
    <source>
        <dbReference type="Proteomes" id="UP000007800"/>
    </source>
</evidence>
<accession>C5KAI7</accession>
<dbReference type="InParanoid" id="C5KAI7"/>
<protein>
    <recommendedName>
        <fullName evidence="3">UspA domain-containing protein</fullName>
    </recommendedName>
</protein>
<dbReference type="AlphaFoldDB" id="C5KAI7"/>
<dbReference type="Gene3D" id="3.40.50.620">
    <property type="entry name" value="HUPs"/>
    <property type="match status" value="1"/>
</dbReference>
<dbReference type="GeneID" id="9049539"/>
<organism evidence="2">
    <name type="scientific">Perkinsus marinus (strain ATCC 50983 / TXsc)</name>
    <dbReference type="NCBI Taxonomy" id="423536"/>
    <lineage>
        <taxon>Eukaryota</taxon>
        <taxon>Sar</taxon>
        <taxon>Alveolata</taxon>
        <taxon>Perkinsozoa</taxon>
        <taxon>Perkinsea</taxon>
        <taxon>Perkinsida</taxon>
        <taxon>Perkinsidae</taxon>
        <taxon>Perkinsus</taxon>
    </lineage>
</organism>
<dbReference type="Proteomes" id="UP000007800">
    <property type="component" value="Unassembled WGS sequence"/>
</dbReference>
<dbReference type="InterPro" id="IPR014729">
    <property type="entry name" value="Rossmann-like_a/b/a_fold"/>
</dbReference>
<dbReference type="EMBL" id="GG671784">
    <property type="protein sequence ID" value="EER18523.1"/>
    <property type="molecule type" value="Genomic_DNA"/>
</dbReference>
<proteinExistence type="predicted"/>
<dbReference type="OMA" id="SCTHAPE"/>
<dbReference type="RefSeq" id="XP_002786727.1">
    <property type="nucleotide sequence ID" value="XM_002786681.1"/>
</dbReference>
<evidence type="ECO:0000313" key="1">
    <source>
        <dbReference type="EMBL" id="EER18523.1"/>
    </source>
</evidence>
<reference evidence="1 2" key="1">
    <citation type="submission" date="2008-07" db="EMBL/GenBank/DDBJ databases">
        <authorList>
            <person name="El-Sayed N."/>
            <person name="Caler E."/>
            <person name="Inman J."/>
            <person name="Amedeo P."/>
            <person name="Hass B."/>
            <person name="Wortman J."/>
        </authorList>
    </citation>
    <scope>NUCLEOTIDE SEQUENCE [LARGE SCALE GENOMIC DNA]</scope>
    <source>
        <strain evidence="2">ATCC 50983 / TXsc</strain>
    </source>
</reference>
<sequence>MSMSMFRPLACTAMRSFATAAASVAPQRFLVAVGASDLKGSIEAAKKAVTLAKSGDNVECVYIPRPFPEQLLTSMSDPGAHNAEGQVLFSPEFVENITTNACNGIMKSVKEAVDKEAEEKGVSTHYVVRPPSNNVKVELAQYVRDSLSNYVVVGPSSDCTGRMGQWLARSVRGASVIVVRDSCTHAPEW</sequence>
<dbReference type="OrthoDB" id="411557at2759"/>
<name>C5KAI7_PERM5</name>
<evidence type="ECO:0008006" key="3">
    <source>
        <dbReference type="Google" id="ProtNLM"/>
    </source>
</evidence>